<dbReference type="Proteomes" id="UP000075260">
    <property type="component" value="Unassembled WGS sequence"/>
</dbReference>
<dbReference type="InterPro" id="IPR025511">
    <property type="entry name" value="DUF4398"/>
</dbReference>
<evidence type="ECO:0000259" key="1">
    <source>
        <dbReference type="Pfam" id="PF14346"/>
    </source>
</evidence>
<organism evidence="2 3">
    <name type="scientific">Sorangium cellulosum</name>
    <name type="common">Polyangium cellulosum</name>
    <dbReference type="NCBI Taxonomy" id="56"/>
    <lineage>
        <taxon>Bacteria</taxon>
        <taxon>Pseudomonadati</taxon>
        <taxon>Myxococcota</taxon>
        <taxon>Polyangia</taxon>
        <taxon>Polyangiales</taxon>
        <taxon>Polyangiaceae</taxon>
        <taxon>Sorangium</taxon>
    </lineage>
</organism>
<proteinExistence type="predicted"/>
<sequence length="118" mass="12667">MLARTALVIACLELAGCAAFRPPASPPELARARTAIRAAEREGARADRRAAMHLALARSELAQARRRISVGDLEGARWLLRRAEVDAELARLLVQEDGLRDAAGRTLDQASTLAGGKE</sequence>
<gene>
    <name evidence="2" type="ORF">BE15_10470</name>
</gene>
<reference evidence="2 3" key="1">
    <citation type="submission" date="2014-02" db="EMBL/GenBank/DDBJ databases">
        <title>The small core and large imbalanced accessory genome model reveals a collaborative survival strategy of Sorangium cellulosum strains in nature.</title>
        <authorList>
            <person name="Han K."/>
            <person name="Peng R."/>
            <person name="Blom J."/>
            <person name="Li Y.-Z."/>
        </authorList>
    </citation>
    <scope>NUCLEOTIDE SEQUENCE [LARGE SCALE GENOMIC DNA]</scope>
    <source>
        <strain evidence="2 3">So0008-312</strain>
    </source>
</reference>
<dbReference type="OrthoDB" id="9863951at2"/>
<dbReference type="AlphaFoldDB" id="A0A150QAL6"/>
<accession>A0A150QAL6</accession>
<name>A0A150QAL6_SORCE</name>
<comment type="caution">
    <text evidence="2">The sequence shown here is derived from an EMBL/GenBank/DDBJ whole genome shotgun (WGS) entry which is preliminary data.</text>
</comment>
<protein>
    <recommendedName>
        <fullName evidence="1">DUF4398 domain-containing protein</fullName>
    </recommendedName>
</protein>
<dbReference type="Gene3D" id="1.20.1270.390">
    <property type="match status" value="1"/>
</dbReference>
<dbReference type="Pfam" id="PF14346">
    <property type="entry name" value="DUF4398"/>
    <property type="match status" value="1"/>
</dbReference>
<feature type="domain" description="DUF4398" evidence="1">
    <location>
        <begin position="27"/>
        <end position="102"/>
    </location>
</feature>
<dbReference type="RefSeq" id="WP_061611404.1">
    <property type="nucleotide sequence ID" value="NZ_JEMA01000871.1"/>
</dbReference>
<evidence type="ECO:0000313" key="3">
    <source>
        <dbReference type="Proteomes" id="UP000075260"/>
    </source>
</evidence>
<evidence type="ECO:0000313" key="2">
    <source>
        <dbReference type="EMBL" id="KYF64963.1"/>
    </source>
</evidence>
<dbReference type="EMBL" id="JEMA01000871">
    <property type="protein sequence ID" value="KYF64963.1"/>
    <property type="molecule type" value="Genomic_DNA"/>
</dbReference>